<evidence type="ECO:0000313" key="1">
    <source>
        <dbReference type="EMBL" id="VAX25414.1"/>
    </source>
</evidence>
<protein>
    <submittedName>
        <fullName evidence="1">Uncharacterized protein</fullName>
    </submittedName>
</protein>
<organism evidence="1">
    <name type="scientific">hydrothermal vent metagenome</name>
    <dbReference type="NCBI Taxonomy" id="652676"/>
    <lineage>
        <taxon>unclassified sequences</taxon>
        <taxon>metagenomes</taxon>
        <taxon>ecological metagenomes</taxon>
    </lineage>
</organism>
<gene>
    <name evidence="1" type="ORF">MNBD_NITROSPINAE02-1147</name>
</gene>
<proteinExistence type="predicted"/>
<sequence length="32" mass="3590">MTDTKNLPLIILGLDAGDPDLIERWVKEGRLP</sequence>
<name>A0A3B1CN39_9ZZZZ</name>
<dbReference type="EMBL" id="UOGE01000106">
    <property type="protein sequence ID" value="VAX25414.1"/>
    <property type="molecule type" value="Genomic_DNA"/>
</dbReference>
<feature type="non-terminal residue" evidence="1">
    <location>
        <position position="32"/>
    </location>
</feature>
<accession>A0A3B1CN39</accession>
<dbReference type="AlphaFoldDB" id="A0A3B1CN39"/>
<reference evidence="1" key="1">
    <citation type="submission" date="2018-06" db="EMBL/GenBank/DDBJ databases">
        <authorList>
            <person name="Zhirakovskaya E."/>
        </authorList>
    </citation>
    <scope>NUCLEOTIDE SEQUENCE</scope>
</reference>